<evidence type="ECO:0000256" key="3">
    <source>
        <dbReference type="ARBA" id="ARBA00022989"/>
    </source>
</evidence>
<dbReference type="InterPro" id="IPR019427">
    <property type="entry name" value="7TM_GPCR_serpentine_rcpt_Srw"/>
</dbReference>
<dbReference type="CDD" id="cd14978">
    <property type="entry name" value="7tmA_FMRFamide_R-like"/>
    <property type="match status" value="1"/>
</dbReference>
<comment type="similarity">
    <text evidence="5">Belongs to the G-protein coupled receptor 1 family.</text>
</comment>
<feature type="transmembrane region" description="Helical" evidence="7">
    <location>
        <begin position="274"/>
        <end position="298"/>
    </location>
</feature>
<keyword evidence="4 7" id="KW-0472">Membrane</keyword>
<dbReference type="OMA" id="VANWMSA"/>
<feature type="transmembrane region" description="Helical" evidence="7">
    <location>
        <begin position="225"/>
        <end position="244"/>
    </location>
</feature>
<dbReference type="GO" id="GO:0016020">
    <property type="term" value="C:membrane"/>
    <property type="evidence" value="ECO:0007669"/>
    <property type="project" value="UniProtKB-SubCell"/>
</dbReference>
<feature type="region of interest" description="Disordered" evidence="6">
    <location>
        <begin position="370"/>
        <end position="399"/>
    </location>
</feature>
<dbReference type="PROSITE" id="PS50262">
    <property type="entry name" value="G_PROTEIN_RECEP_F1_2"/>
    <property type="match status" value="1"/>
</dbReference>
<dbReference type="PANTHER" id="PTHR46895:SF6">
    <property type="entry name" value="G-PROTEIN COUPLED RECEPTORS FAMILY 1 PROFILE DOMAIN-CONTAINING PROTEIN"/>
    <property type="match status" value="1"/>
</dbReference>
<keyword evidence="5" id="KW-0297">G-protein coupled receptor</keyword>
<dbReference type="PRINTS" id="PR00237">
    <property type="entry name" value="GPCRRHODOPSN"/>
</dbReference>
<evidence type="ECO:0000256" key="5">
    <source>
        <dbReference type="RuleBase" id="RU000688"/>
    </source>
</evidence>
<keyword evidence="3 7" id="KW-1133">Transmembrane helix</keyword>
<sequence>MYQSRNYAIIQNYNYLFIWQYVFPLQFALGLLGNSLNLWVLASDEVPNIASDMLAAVSFCDLAFLLVMLPHCLAAFETIAYDVTFRYFYLNTKQHMSAVANWMSAAAIWLILAVSIERYLIVRSPLRAKLYWQRGKMVVVLSSIFVTTGLLTVYHHFEWDCVIEEFCNGTQLLDFCYYSGMRHQKTYRNKDWVTPSNVKKVYLRFSTFLNAILVSWKERLLLGEMFKVVFVPIVLVILLNVLMIRQLKINWTSPRLESMRGTMNRSQIRQRQRVTVTVISIGLCFSLTQGPSAFMALYELFSEYELGHTFYAIFSITNSLVVTGKTINFILFCLSSEHFRQKCFKAIYRKFPKLSQSSFGKRFLDHQRSNSYDRSSSLRTVRSRRGSAQTLPGALPRDSGALIPVERAGGEECTNCSIEKSRSLSISRQTLPYRTRLDSGLSQDESTGGQGVST</sequence>
<keyword evidence="5" id="KW-0675">Receptor</keyword>
<feature type="transmembrane region" description="Helical" evidence="7">
    <location>
        <begin position="137"/>
        <end position="157"/>
    </location>
</feature>
<gene>
    <name evidence="9" type="ORF">CRE_31439</name>
</gene>
<dbReference type="Proteomes" id="UP000008281">
    <property type="component" value="Unassembled WGS sequence"/>
</dbReference>
<protein>
    <recommendedName>
        <fullName evidence="8">G-protein coupled receptors family 1 profile domain-containing protein</fullName>
    </recommendedName>
</protein>
<keyword evidence="5" id="KW-0807">Transducer</keyword>
<dbReference type="GO" id="GO:0008528">
    <property type="term" value="F:G protein-coupled peptide receptor activity"/>
    <property type="evidence" value="ECO:0007669"/>
    <property type="project" value="InterPro"/>
</dbReference>
<dbReference type="Pfam" id="PF10324">
    <property type="entry name" value="7TM_GPCR_Srw"/>
    <property type="match status" value="1"/>
</dbReference>
<dbReference type="InterPro" id="IPR000276">
    <property type="entry name" value="GPCR_Rhodpsn"/>
</dbReference>
<evidence type="ECO:0000256" key="2">
    <source>
        <dbReference type="ARBA" id="ARBA00022692"/>
    </source>
</evidence>
<feature type="region of interest" description="Disordered" evidence="6">
    <location>
        <begin position="435"/>
        <end position="454"/>
    </location>
</feature>
<feature type="transmembrane region" description="Helical" evidence="7">
    <location>
        <begin position="96"/>
        <end position="116"/>
    </location>
</feature>
<accession>E3N5X0</accession>
<organism evidence="10">
    <name type="scientific">Caenorhabditis remanei</name>
    <name type="common">Caenorhabditis vulgaris</name>
    <dbReference type="NCBI Taxonomy" id="31234"/>
    <lineage>
        <taxon>Eukaryota</taxon>
        <taxon>Metazoa</taxon>
        <taxon>Ecdysozoa</taxon>
        <taxon>Nematoda</taxon>
        <taxon>Chromadorea</taxon>
        <taxon>Rhabditida</taxon>
        <taxon>Rhabditina</taxon>
        <taxon>Rhabditomorpha</taxon>
        <taxon>Rhabditoidea</taxon>
        <taxon>Rhabditidae</taxon>
        <taxon>Peloderinae</taxon>
        <taxon>Caenorhabditis</taxon>
    </lineage>
</organism>
<dbReference type="InParanoid" id="E3N5X0"/>
<dbReference type="EMBL" id="DS268534">
    <property type="protein sequence ID" value="EFO87365.1"/>
    <property type="molecule type" value="Genomic_DNA"/>
</dbReference>
<feature type="transmembrane region" description="Helical" evidence="7">
    <location>
        <begin position="310"/>
        <end position="334"/>
    </location>
</feature>
<evidence type="ECO:0000259" key="8">
    <source>
        <dbReference type="PROSITE" id="PS50262"/>
    </source>
</evidence>
<evidence type="ECO:0000256" key="7">
    <source>
        <dbReference type="SAM" id="Phobius"/>
    </source>
</evidence>
<name>E3N5X0_CAERE</name>
<dbReference type="SUPFAM" id="SSF81321">
    <property type="entry name" value="Family A G protein-coupled receptor-like"/>
    <property type="match status" value="1"/>
</dbReference>
<keyword evidence="10" id="KW-1185">Reference proteome</keyword>
<dbReference type="OrthoDB" id="10011262at2759"/>
<reference evidence="9" key="1">
    <citation type="submission" date="2007-07" db="EMBL/GenBank/DDBJ databases">
        <title>PCAP assembly of the Caenorhabditis remanei genome.</title>
        <authorList>
            <consortium name="The Caenorhabditis remanei Sequencing Consortium"/>
            <person name="Wilson R.K."/>
        </authorList>
    </citation>
    <scope>NUCLEOTIDE SEQUENCE [LARGE SCALE GENOMIC DNA]</scope>
    <source>
        <strain evidence="9">PB4641</strain>
    </source>
</reference>
<dbReference type="InterPro" id="IPR017452">
    <property type="entry name" value="GPCR_Rhodpsn_7TM"/>
</dbReference>
<evidence type="ECO:0000256" key="1">
    <source>
        <dbReference type="ARBA" id="ARBA00004370"/>
    </source>
</evidence>
<evidence type="ECO:0000313" key="10">
    <source>
        <dbReference type="Proteomes" id="UP000008281"/>
    </source>
</evidence>
<dbReference type="Gene3D" id="1.20.1070.10">
    <property type="entry name" value="Rhodopsin 7-helix transmembrane proteins"/>
    <property type="match status" value="1"/>
</dbReference>
<proteinExistence type="inferred from homology"/>
<comment type="subcellular location">
    <subcellularLocation>
        <location evidence="1">Membrane</location>
    </subcellularLocation>
</comment>
<dbReference type="eggNOG" id="ENOG502T7JC">
    <property type="taxonomic scope" value="Eukaryota"/>
</dbReference>
<evidence type="ECO:0000313" key="9">
    <source>
        <dbReference type="EMBL" id="EFO87365.1"/>
    </source>
</evidence>
<dbReference type="STRING" id="31234.E3N5X0"/>
<dbReference type="PROSITE" id="PS00237">
    <property type="entry name" value="G_PROTEIN_RECEP_F1_1"/>
    <property type="match status" value="1"/>
</dbReference>
<evidence type="ECO:0000256" key="4">
    <source>
        <dbReference type="ARBA" id="ARBA00023136"/>
    </source>
</evidence>
<dbReference type="PANTHER" id="PTHR46895">
    <property type="entry name" value="PROTEIN CBG20548-RELATED"/>
    <property type="match status" value="1"/>
</dbReference>
<feature type="domain" description="G-protein coupled receptors family 1 profile" evidence="8">
    <location>
        <begin position="33"/>
        <end position="332"/>
    </location>
</feature>
<dbReference type="HOGENOM" id="CLU_009579_24_3_1"/>
<feature type="transmembrane region" description="Helical" evidence="7">
    <location>
        <begin position="54"/>
        <end position="76"/>
    </location>
</feature>
<feature type="transmembrane region" description="Helical" evidence="7">
    <location>
        <begin position="21"/>
        <end position="42"/>
    </location>
</feature>
<keyword evidence="2 5" id="KW-0812">Transmembrane</keyword>
<evidence type="ECO:0000256" key="6">
    <source>
        <dbReference type="SAM" id="MobiDB-lite"/>
    </source>
</evidence>
<dbReference type="AlphaFoldDB" id="E3N5X0"/>